<dbReference type="PANTHER" id="PTHR46539">
    <property type="entry name" value="E3 UBIQUITIN-PROTEIN LIGASE ATL42"/>
    <property type="match status" value="1"/>
</dbReference>
<dbReference type="CDD" id="cd16454">
    <property type="entry name" value="RING-H2_PA-TM-RING"/>
    <property type="match status" value="1"/>
</dbReference>
<evidence type="ECO:0000256" key="2">
    <source>
        <dbReference type="ARBA" id="ARBA00022692"/>
    </source>
</evidence>
<feature type="region of interest" description="Disordered" evidence="10">
    <location>
        <begin position="1"/>
        <end position="36"/>
    </location>
</feature>
<evidence type="ECO:0000256" key="9">
    <source>
        <dbReference type="PROSITE-ProRule" id="PRU00175"/>
    </source>
</evidence>
<evidence type="ECO:0000256" key="11">
    <source>
        <dbReference type="SAM" id="Phobius"/>
    </source>
</evidence>
<evidence type="ECO:0000256" key="10">
    <source>
        <dbReference type="SAM" id="MobiDB-lite"/>
    </source>
</evidence>
<evidence type="ECO:0000256" key="1">
    <source>
        <dbReference type="ARBA" id="ARBA00004370"/>
    </source>
</evidence>
<dbReference type="EMBL" id="GHES01044548">
    <property type="protein sequence ID" value="MPA75107.1"/>
    <property type="molecule type" value="Transcribed_RNA"/>
</dbReference>
<proteinExistence type="inferred from homology"/>
<comment type="subcellular location">
    <subcellularLocation>
        <location evidence="1">Membrane</location>
    </subcellularLocation>
</comment>
<reference evidence="13" key="1">
    <citation type="submission" date="2019-08" db="EMBL/GenBank/DDBJ databases">
        <title>Reference gene set and small RNA set construction with multiple tissues from Davidia involucrata Baill.</title>
        <authorList>
            <person name="Yang H."/>
            <person name="Zhou C."/>
            <person name="Li G."/>
            <person name="Wang J."/>
            <person name="Gao P."/>
            <person name="Wang M."/>
            <person name="Wang R."/>
            <person name="Zhao Y."/>
        </authorList>
    </citation>
    <scope>NUCLEOTIDE SEQUENCE</scope>
    <source>
        <tissue evidence="13">Mixed with DoveR01_LX</tissue>
    </source>
</reference>
<evidence type="ECO:0000256" key="8">
    <source>
        <dbReference type="ARBA" id="ARBA00024209"/>
    </source>
</evidence>
<evidence type="ECO:0000256" key="3">
    <source>
        <dbReference type="ARBA" id="ARBA00022723"/>
    </source>
</evidence>
<dbReference type="SMART" id="SM00184">
    <property type="entry name" value="RING"/>
    <property type="match status" value="1"/>
</dbReference>
<organism evidence="13">
    <name type="scientific">Davidia involucrata</name>
    <name type="common">Dove tree</name>
    <dbReference type="NCBI Taxonomy" id="16924"/>
    <lineage>
        <taxon>Eukaryota</taxon>
        <taxon>Viridiplantae</taxon>
        <taxon>Streptophyta</taxon>
        <taxon>Embryophyta</taxon>
        <taxon>Tracheophyta</taxon>
        <taxon>Spermatophyta</taxon>
        <taxon>Magnoliopsida</taxon>
        <taxon>eudicotyledons</taxon>
        <taxon>Gunneridae</taxon>
        <taxon>Pentapetalae</taxon>
        <taxon>asterids</taxon>
        <taxon>Cornales</taxon>
        <taxon>Nyssaceae</taxon>
        <taxon>Davidia</taxon>
    </lineage>
</organism>
<dbReference type="PROSITE" id="PS50089">
    <property type="entry name" value="ZF_RING_2"/>
    <property type="match status" value="1"/>
</dbReference>
<accession>A0A5B7C2H0</accession>
<evidence type="ECO:0000313" key="13">
    <source>
        <dbReference type="EMBL" id="MPA75107.1"/>
    </source>
</evidence>
<name>A0A5B7C2H0_DAVIN</name>
<keyword evidence="6 11" id="KW-1133">Transmembrane helix</keyword>
<dbReference type="SUPFAM" id="SSF57850">
    <property type="entry name" value="RING/U-box"/>
    <property type="match status" value="1"/>
</dbReference>
<dbReference type="AlphaFoldDB" id="A0A5B7C2H0"/>
<protein>
    <recommendedName>
        <fullName evidence="12">RING-type domain-containing protein</fullName>
    </recommendedName>
</protein>
<feature type="transmembrane region" description="Helical" evidence="11">
    <location>
        <begin position="48"/>
        <end position="74"/>
    </location>
</feature>
<keyword evidence="2 11" id="KW-0812">Transmembrane</keyword>
<dbReference type="InterPro" id="IPR001841">
    <property type="entry name" value="Znf_RING"/>
</dbReference>
<evidence type="ECO:0000256" key="7">
    <source>
        <dbReference type="ARBA" id="ARBA00023136"/>
    </source>
</evidence>
<sequence length="190" mass="20851">MPTDDNKDDHRHANVRLNPNPSTTTGSQYPPPPSSQPNPRFLSLLLKAIIMALIIPLFLLFLGVAAVALLHIFFAGGAALHRRRNTPFSDAAAASSYSSDLQKFLPRLKFAAGLAETARDCAVCLESFKEGEWCRTLPACNHMFHENCVDNWLTKVPNCPICRTRVRLNSGASASVISDDDCMLLWAVSV</sequence>
<keyword evidence="5" id="KW-0862">Zinc</keyword>
<dbReference type="Gene3D" id="3.30.40.10">
    <property type="entry name" value="Zinc/RING finger domain, C3HC4 (zinc finger)"/>
    <property type="match status" value="1"/>
</dbReference>
<gene>
    <name evidence="13" type="ORF">Din_044548</name>
</gene>
<feature type="compositionally biased region" description="Basic and acidic residues" evidence="10">
    <location>
        <begin position="1"/>
        <end position="12"/>
    </location>
</feature>
<dbReference type="GO" id="GO:0008270">
    <property type="term" value="F:zinc ion binding"/>
    <property type="evidence" value="ECO:0007669"/>
    <property type="project" value="UniProtKB-KW"/>
</dbReference>
<evidence type="ECO:0000256" key="4">
    <source>
        <dbReference type="ARBA" id="ARBA00022771"/>
    </source>
</evidence>
<keyword evidence="3" id="KW-0479">Metal-binding</keyword>
<comment type="similarity">
    <text evidence="8">Belongs to the RING-type zinc finger family. ATL subfamily.</text>
</comment>
<dbReference type="InterPro" id="IPR013083">
    <property type="entry name" value="Znf_RING/FYVE/PHD"/>
</dbReference>
<keyword evidence="4 9" id="KW-0863">Zinc-finger</keyword>
<dbReference type="GO" id="GO:0016020">
    <property type="term" value="C:membrane"/>
    <property type="evidence" value="ECO:0007669"/>
    <property type="project" value="UniProtKB-SubCell"/>
</dbReference>
<keyword evidence="7 11" id="KW-0472">Membrane</keyword>
<feature type="domain" description="RING-type" evidence="12">
    <location>
        <begin position="121"/>
        <end position="163"/>
    </location>
</feature>
<dbReference type="Pfam" id="PF13639">
    <property type="entry name" value="zf-RING_2"/>
    <property type="match status" value="1"/>
</dbReference>
<evidence type="ECO:0000259" key="12">
    <source>
        <dbReference type="PROSITE" id="PS50089"/>
    </source>
</evidence>
<dbReference type="PANTHER" id="PTHR46539:SF9">
    <property type="entry name" value="RING-H2 FINGER PROTEIN ATL56"/>
    <property type="match status" value="1"/>
</dbReference>
<evidence type="ECO:0000256" key="5">
    <source>
        <dbReference type="ARBA" id="ARBA00022833"/>
    </source>
</evidence>
<evidence type="ECO:0000256" key="6">
    <source>
        <dbReference type="ARBA" id="ARBA00022989"/>
    </source>
</evidence>